<dbReference type="RefSeq" id="WP_135551791.1">
    <property type="nucleotide sequence ID" value="NZ_SPQQ01000014.1"/>
</dbReference>
<dbReference type="Proteomes" id="UP000298460">
    <property type="component" value="Unassembled WGS sequence"/>
</dbReference>
<dbReference type="AlphaFoldDB" id="A0A4Z0QZC3"/>
<dbReference type="PROSITE" id="PS01124">
    <property type="entry name" value="HTH_ARAC_FAMILY_2"/>
    <property type="match status" value="1"/>
</dbReference>
<dbReference type="Pfam" id="PF12833">
    <property type="entry name" value="HTH_18"/>
    <property type="match status" value="1"/>
</dbReference>
<sequence>MNQANMTPEKELRCLEKLVGLNMLEKMLCSFSKSTGLKAILVDTRGNTLVSTDHEIKDCSFCRKIRSDSSGMRKCQRSYAQACTEAAKYGEPYIFRCHAGLIMWSAPIVLNEYVFSIICGQVLMWEPEDYFLEEIEEMVKGLNVDVSAVKWAAAQLEVMSSDKVQAASDLLFIVANQIMKSGMIVLEQRRNITAQQARLAEEIQARKRSEIAMRTIESRAFSINSLDKEHELKSLVRNGKKRAAHQVLENLLVDIIEINSEQIDTVKTRVVELVVIISRAAVDGGADLSVILQQNSLFYLELLKISKTEEICLWARGMLETFMNQDINKNQKNIIAIQKAAEYIQRNFRNKLTIEDISQVVYLSPCYVSRIFKQSLGCTLMEYLTHVRIEEAKTMLKDPKYNVMQVAEESGFEDPAYFTRVFKKSEGITPSRFKQYAL</sequence>
<comment type="caution">
    <text evidence="5">The sequence shown here is derived from an EMBL/GenBank/DDBJ whole genome shotgun (WGS) entry which is preliminary data.</text>
</comment>
<dbReference type="EMBL" id="SPQQ01000014">
    <property type="protein sequence ID" value="TGE35435.1"/>
    <property type="molecule type" value="Genomic_DNA"/>
</dbReference>
<evidence type="ECO:0000313" key="6">
    <source>
        <dbReference type="Proteomes" id="UP000298460"/>
    </source>
</evidence>
<feature type="domain" description="HTH araC/xylS-type" evidence="4">
    <location>
        <begin position="338"/>
        <end position="436"/>
    </location>
</feature>
<keyword evidence="3" id="KW-0804">Transcription</keyword>
<evidence type="ECO:0000256" key="1">
    <source>
        <dbReference type="ARBA" id="ARBA00023015"/>
    </source>
</evidence>
<reference evidence="5 6" key="1">
    <citation type="submission" date="2019-03" db="EMBL/GenBank/DDBJ databases">
        <title>Draft Genome Sequence of Desulfosporosinus fructosivorans Strain 63.6F, Isolated from Marine Sediment in the Baltic Sea.</title>
        <authorList>
            <person name="Hausmann B."/>
            <person name="Vandieken V."/>
            <person name="Pjevac P."/>
            <person name="Schreck K."/>
            <person name="Herbold C.W."/>
            <person name="Loy A."/>
        </authorList>
    </citation>
    <scope>NUCLEOTIDE SEQUENCE [LARGE SCALE GENOMIC DNA]</scope>
    <source>
        <strain evidence="5 6">63.6F</strain>
    </source>
</reference>
<proteinExistence type="predicted"/>
<dbReference type="PANTHER" id="PTHR43280">
    <property type="entry name" value="ARAC-FAMILY TRANSCRIPTIONAL REGULATOR"/>
    <property type="match status" value="1"/>
</dbReference>
<gene>
    <name evidence="5" type="ORF">E4K67_25155</name>
</gene>
<evidence type="ECO:0000256" key="3">
    <source>
        <dbReference type="ARBA" id="ARBA00023163"/>
    </source>
</evidence>
<dbReference type="InterPro" id="IPR018060">
    <property type="entry name" value="HTH_AraC"/>
</dbReference>
<dbReference type="GO" id="GO:0043565">
    <property type="term" value="F:sequence-specific DNA binding"/>
    <property type="evidence" value="ECO:0007669"/>
    <property type="project" value="InterPro"/>
</dbReference>
<protein>
    <submittedName>
        <fullName evidence="5">Helix-turn-helix domain-containing protein</fullName>
    </submittedName>
</protein>
<name>A0A4Z0QZC3_9FIRM</name>
<keyword evidence="2" id="KW-0238">DNA-binding</keyword>
<dbReference type="SUPFAM" id="SSF46689">
    <property type="entry name" value="Homeodomain-like"/>
    <property type="match status" value="2"/>
</dbReference>
<dbReference type="OrthoDB" id="1410840at2"/>
<dbReference type="PANTHER" id="PTHR43280:SF10">
    <property type="entry name" value="REGULATORY PROTEIN POCR"/>
    <property type="match status" value="1"/>
</dbReference>
<dbReference type="InterPro" id="IPR018771">
    <property type="entry name" value="PocR_dom"/>
</dbReference>
<keyword evidence="1" id="KW-0805">Transcription regulation</keyword>
<dbReference type="Gene3D" id="1.10.10.60">
    <property type="entry name" value="Homeodomain-like"/>
    <property type="match status" value="2"/>
</dbReference>
<dbReference type="GO" id="GO:0003700">
    <property type="term" value="F:DNA-binding transcription factor activity"/>
    <property type="evidence" value="ECO:0007669"/>
    <property type="project" value="InterPro"/>
</dbReference>
<accession>A0A4Z0QZC3</accession>
<organism evidence="5 6">
    <name type="scientific">Desulfosporosinus fructosivorans</name>
    <dbReference type="NCBI Taxonomy" id="2018669"/>
    <lineage>
        <taxon>Bacteria</taxon>
        <taxon>Bacillati</taxon>
        <taxon>Bacillota</taxon>
        <taxon>Clostridia</taxon>
        <taxon>Eubacteriales</taxon>
        <taxon>Desulfitobacteriaceae</taxon>
        <taxon>Desulfosporosinus</taxon>
    </lineage>
</organism>
<evidence type="ECO:0000256" key="2">
    <source>
        <dbReference type="ARBA" id="ARBA00023125"/>
    </source>
</evidence>
<dbReference type="Pfam" id="PF10114">
    <property type="entry name" value="PocR"/>
    <property type="match status" value="1"/>
</dbReference>
<evidence type="ECO:0000259" key="4">
    <source>
        <dbReference type="PROSITE" id="PS01124"/>
    </source>
</evidence>
<evidence type="ECO:0000313" key="5">
    <source>
        <dbReference type="EMBL" id="TGE35435.1"/>
    </source>
</evidence>
<keyword evidence="6" id="KW-1185">Reference proteome</keyword>
<dbReference type="InterPro" id="IPR018062">
    <property type="entry name" value="HTH_AraC-typ_CS"/>
</dbReference>
<dbReference type="InterPro" id="IPR020449">
    <property type="entry name" value="Tscrpt_reg_AraC-type_HTH"/>
</dbReference>
<dbReference type="SMART" id="SM00342">
    <property type="entry name" value="HTH_ARAC"/>
    <property type="match status" value="1"/>
</dbReference>
<dbReference type="InterPro" id="IPR009057">
    <property type="entry name" value="Homeodomain-like_sf"/>
</dbReference>
<dbReference type="PROSITE" id="PS00041">
    <property type="entry name" value="HTH_ARAC_FAMILY_1"/>
    <property type="match status" value="1"/>
</dbReference>
<dbReference type="PRINTS" id="PR00032">
    <property type="entry name" value="HTHARAC"/>
</dbReference>